<name>A0AAV1ZYL3_9ARAC</name>
<dbReference type="EMBL" id="CAXIEN010000092">
    <property type="protein sequence ID" value="CAL1276306.1"/>
    <property type="molecule type" value="Genomic_DNA"/>
</dbReference>
<keyword evidence="2" id="KW-1185">Reference proteome</keyword>
<reference evidence="1 2" key="1">
    <citation type="submission" date="2024-04" db="EMBL/GenBank/DDBJ databases">
        <authorList>
            <person name="Rising A."/>
            <person name="Reimegard J."/>
            <person name="Sonavane S."/>
            <person name="Akerstrom W."/>
            <person name="Nylinder S."/>
            <person name="Hedman E."/>
            <person name="Kallberg Y."/>
        </authorList>
    </citation>
    <scope>NUCLEOTIDE SEQUENCE [LARGE SCALE GENOMIC DNA]</scope>
</reference>
<evidence type="ECO:0000313" key="1">
    <source>
        <dbReference type="EMBL" id="CAL1276306.1"/>
    </source>
</evidence>
<sequence length="152" mass="18169">MTENEEIVIIEEDETSEMSKVRHTIHANNLAAAYNWMFLQDYVTKSKILQTSWRYEMTFDQELDTGNVSCSINLKRTDSKNRPVNSVFRISFSHYNYRLPFYTETFNKDNMLQGDELHGYITEIMPYPNMMRLLEQVIIIDVFIFVRFVNQR</sequence>
<protein>
    <submittedName>
        <fullName evidence="1">Uncharacterized protein</fullName>
    </submittedName>
</protein>
<organism evidence="1 2">
    <name type="scientific">Larinioides sclopetarius</name>
    <dbReference type="NCBI Taxonomy" id="280406"/>
    <lineage>
        <taxon>Eukaryota</taxon>
        <taxon>Metazoa</taxon>
        <taxon>Ecdysozoa</taxon>
        <taxon>Arthropoda</taxon>
        <taxon>Chelicerata</taxon>
        <taxon>Arachnida</taxon>
        <taxon>Araneae</taxon>
        <taxon>Araneomorphae</taxon>
        <taxon>Entelegynae</taxon>
        <taxon>Araneoidea</taxon>
        <taxon>Araneidae</taxon>
        <taxon>Larinioides</taxon>
    </lineage>
</organism>
<gene>
    <name evidence="1" type="ORF">LARSCL_LOCUS8561</name>
</gene>
<dbReference type="AlphaFoldDB" id="A0AAV1ZYL3"/>
<accession>A0AAV1ZYL3</accession>
<proteinExistence type="predicted"/>
<comment type="caution">
    <text evidence="1">The sequence shown here is derived from an EMBL/GenBank/DDBJ whole genome shotgun (WGS) entry which is preliminary data.</text>
</comment>
<dbReference type="Proteomes" id="UP001497382">
    <property type="component" value="Unassembled WGS sequence"/>
</dbReference>
<evidence type="ECO:0000313" key="2">
    <source>
        <dbReference type="Proteomes" id="UP001497382"/>
    </source>
</evidence>